<dbReference type="AlphaFoldDB" id="A0A6G0XWR3"/>
<name>A0A6G0XWR3_APHCR</name>
<evidence type="ECO:0000313" key="2">
    <source>
        <dbReference type="Proteomes" id="UP000478052"/>
    </source>
</evidence>
<evidence type="ECO:0000313" key="1">
    <source>
        <dbReference type="EMBL" id="KAF0744921.1"/>
    </source>
</evidence>
<sequence length="391" mass="45013">MQTSWMSCNVPKPKLVVCDQKVNEIILRAIGCMIKCQNFEEIYSLLLSLFITITNETNGVQRNTNIETSCQKHYTRLINTASTGIVELDQQLDTIIDCVNAEDNTCHEKHDYYKELEGINDINPFQSFAEKVFNENKRFIEERKMMKFLPLWSGMMVPFFGYGERVSSSVAVKSSFHKLKNVTLKHISLPTDVETFLENHIRSLKEAFSGVHICSLCTKPVHALPECSAHQSDDEEIQFPSILEKSSCSNDKCEKFQETYQPIYNITYNTTNGIISGLQEFINNQFKIELKMCNFMNKLEKSQCSSQRITMFDVSPLYSLIEILFWSGENMEQSSDAASHVKVKLVDIPTVVFHESTTYFLRGVLNYHKGKSQRRNAIGHYSAFCKREERN</sequence>
<dbReference type="Proteomes" id="UP000478052">
    <property type="component" value="Unassembled WGS sequence"/>
</dbReference>
<protein>
    <submittedName>
        <fullName evidence="1">Uncharacterized protein</fullName>
    </submittedName>
</protein>
<gene>
    <name evidence="1" type="ORF">FWK35_00025563</name>
</gene>
<reference evidence="1 2" key="1">
    <citation type="submission" date="2019-08" db="EMBL/GenBank/DDBJ databases">
        <title>Whole genome of Aphis craccivora.</title>
        <authorList>
            <person name="Voronova N.V."/>
            <person name="Shulinski R.S."/>
            <person name="Bandarenka Y.V."/>
            <person name="Zhorov D.G."/>
            <person name="Warner D."/>
        </authorList>
    </citation>
    <scope>NUCLEOTIDE SEQUENCE [LARGE SCALE GENOMIC DNA]</scope>
    <source>
        <strain evidence="1">180601</strain>
        <tissue evidence="1">Whole Body</tissue>
    </source>
</reference>
<comment type="caution">
    <text evidence="1">The sequence shown here is derived from an EMBL/GenBank/DDBJ whole genome shotgun (WGS) entry which is preliminary data.</text>
</comment>
<dbReference type="OrthoDB" id="6574225at2759"/>
<proteinExistence type="predicted"/>
<keyword evidence="2" id="KW-1185">Reference proteome</keyword>
<dbReference type="EMBL" id="VUJU01007489">
    <property type="protein sequence ID" value="KAF0744921.1"/>
    <property type="molecule type" value="Genomic_DNA"/>
</dbReference>
<organism evidence="1 2">
    <name type="scientific">Aphis craccivora</name>
    <name type="common">Cowpea aphid</name>
    <dbReference type="NCBI Taxonomy" id="307492"/>
    <lineage>
        <taxon>Eukaryota</taxon>
        <taxon>Metazoa</taxon>
        <taxon>Ecdysozoa</taxon>
        <taxon>Arthropoda</taxon>
        <taxon>Hexapoda</taxon>
        <taxon>Insecta</taxon>
        <taxon>Pterygota</taxon>
        <taxon>Neoptera</taxon>
        <taxon>Paraneoptera</taxon>
        <taxon>Hemiptera</taxon>
        <taxon>Sternorrhyncha</taxon>
        <taxon>Aphidomorpha</taxon>
        <taxon>Aphidoidea</taxon>
        <taxon>Aphididae</taxon>
        <taxon>Aphidini</taxon>
        <taxon>Aphis</taxon>
        <taxon>Aphis</taxon>
    </lineage>
</organism>
<accession>A0A6G0XWR3</accession>